<protein>
    <submittedName>
        <fullName evidence="1">Uncharacterized protein</fullName>
    </submittedName>
</protein>
<evidence type="ECO:0000313" key="1">
    <source>
        <dbReference type="EMBL" id="AGZ45159.1"/>
    </source>
</evidence>
<evidence type="ECO:0000313" key="2">
    <source>
        <dbReference type="Proteomes" id="UP000017746"/>
    </source>
</evidence>
<gene>
    <name evidence="1" type="ORF">AFR_34505</name>
</gene>
<reference evidence="1 2" key="1">
    <citation type="journal article" date="2014" name="J. Biotechnol.">
        <title>Complete genome sequence of the actinobacterium Actinoplanes friuliensis HAG 010964, producer of the lipopeptide antibiotic friulimycin.</title>
        <authorList>
            <person name="Ruckert C."/>
            <person name="Szczepanowski R."/>
            <person name="Albersmeier A."/>
            <person name="Goesmann A."/>
            <person name="Fischer N."/>
            <person name="Steinkamper A."/>
            <person name="Puhler A."/>
            <person name="Biener R."/>
            <person name="Schwartz D."/>
            <person name="Kalinowski J."/>
        </authorList>
    </citation>
    <scope>NUCLEOTIDE SEQUENCE [LARGE SCALE GENOMIC DNA]</scope>
    <source>
        <strain evidence="1 2">DSM 7358</strain>
    </source>
</reference>
<dbReference type="HOGENOM" id="CLU_1840812_0_0_11"/>
<keyword evidence="2" id="KW-1185">Reference proteome</keyword>
<organism evidence="1 2">
    <name type="scientific">Actinoplanes friuliensis DSM 7358</name>
    <dbReference type="NCBI Taxonomy" id="1246995"/>
    <lineage>
        <taxon>Bacteria</taxon>
        <taxon>Bacillati</taxon>
        <taxon>Actinomycetota</taxon>
        <taxon>Actinomycetes</taxon>
        <taxon>Micromonosporales</taxon>
        <taxon>Micromonosporaceae</taxon>
        <taxon>Actinoplanes</taxon>
    </lineage>
</organism>
<dbReference type="PATRIC" id="fig|1246995.3.peg.6980"/>
<dbReference type="KEGG" id="afs:AFR_34505"/>
<dbReference type="AlphaFoldDB" id="U5W7R1"/>
<dbReference type="Proteomes" id="UP000017746">
    <property type="component" value="Chromosome"/>
</dbReference>
<dbReference type="eggNOG" id="ENOG5032319">
    <property type="taxonomic scope" value="Bacteria"/>
</dbReference>
<dbReference type="EMBL" id="CP006272">
    <property type="protein sequence ID" value="AGZ45159.1"/>
    <property type="molecule type" value="Genomic_DNA"/>
</dbReference>
<proteinExistence type="predicted"/>
<sequence length="139" mass="15180">MGYASGRAGGYLYGDALDGDIDLTDPLMRWQRLEAFAVMFRQAVLPWFDEAGDPERIASSRAGDCTNRPSALVEWLASRDQEARIGTYVHRYLARTPGAQQQYETGRAKGEAGLSHAELQGGDMAEALGWSVAKLTPSL</sequence>
<accession>U5W7R1</accession>
<name>U5W7R1_9ACTN</name>